<organism evidence="3 4">
    <name type="scientific">Formicincola oecophyllae</name>
    <dbReference type="NCBI Taxonomy" id="2558361"/>
    <lineage>
        <taxon>Bacteria</taxon>
        <taxon>Pseudomonadati</taxon>
        <taxon>Pseudomonadota</taxon>
        <taxon>Alphaproteobacteria</taxon>
        <taxon>Acetobacterales</taxon>
        <taxon>Acetobacteraceae</taxon>
        <taxon>Formicincola</taxon>
    </lineage>
</organism>
<protein>
    <submittedName>
        <fullName evidence="3">Baseplate assembly protein</fullName>
    </submittedName>
</protein>
<proteinExistence type="predicted"/>
<keyword evidence="4" id="KW-1185">Reference proteome</keyword>
<name>A0A4Y6UCC1_9PROT</name>
<feature type="region of interest" description="Disordered" evidence="1">
    <location>
        <begin position="1"/>
        <end position="27"/>
    </location>
</feature>
<dbReference type="Pfam" id="PF18946">
    <property type="entry name" value="Apex"/>
    <property type="match status" value="1"/>
</dbReference>
<dbReference type="Pfam" id="PF18352">
    <property type="entry name" value="Gp138_N"/>
    <property type="match status" value="1"/>
</dbReference>
<dbReference type="Gene3D" id="2.40.50.230">
    <property type="entry name" value="Gp5 N-terminal domain"/>
    <property type="match status" value="1"/>
</dbReference>
<dbReference type="Proteomes" id="UP000318709">
    <property type="component" value="Chromosome"/>
</dbReference>
<reference evidence="3 4" key="1">
    <citation type="submission" date="2019-03" db="EMBL/GenBank/DDBJ databases">
        <title>The complete genome sequence of Swingsia_sp. F3b2 LMG30590(T).</title>
        <authorList>
            <person name="Chua K.-O."/>
            <person name="Chan K.-G."/>
            <person name="See-Too W.-S."/>
        </authorList>
    </citation>
    <scope>NUCLEOTIDE SEQUENCE [LARGE SCALE GENOMIC DNA]</scope>
    <source>
        <strain evidence="3 4">F3b2</strain>
    </source>
</reference>
<dbReference type="RefSeq" id="WP_141443840.1">
    <property type="nucleotide sequence ID" value="NZ_CP038231.1"/>
</dbReference>
<evidence type="ECO:0000313" key="4">
    <source>
        <dbReference type="Proteomes" id="UP000318709"/>
    </source>
</evidence>
<evidence type="ECO:0000313" key="3">
    <source>
        <dbReference type="EMBL" id="QDH14136.1"/>
    </source>
</evidence>
<dbReference type="OrthoDB" id="1903830at2"/>
<evidence type="ECO:0000259" key="2">
    <source>
        <dbReference type="Pfam" id="PF18352"/>
    </source>
</evidence>
<dbReference type="InterPro" id="IPR037026">
    <property type="entry name" value="Vgr_OB-fold_dom_sf"/>
</dbReference>
<feature type="domain" description="Phage protein Gp138 N-terminal" evidence="2">
    <location>
        <begin position="54"/>
        <end position="153"/>
    </location>
</feature>
<evidence type="ECO:0000256" key="1">
    <source>
        <dbReference type="SAM" id="MobiDB-lite"/>
    </source>
</evidence>
<dbReference type="InterPro" id="IPR041599">
    <property type="entry name" value="Gp138_N"/>
</dbReference>
<dbReference type="AlphaFoldDB" id="A0A4Y6UCC1"/>
<feature type="compositionally biased region" description="Low complexity" evidence="1">
    <location>
        <begin position="1"/>
        <end position="13"/>
    </location>
</feature>
<dbReference type="InterPro" id="IPR044033">
    <property type="entry name" value="GpV-like_apex"/>
</dbReference>
<dbReference type="KEGG" id="swf:E3E12_07990"/>
<dbReference type="EMBL" id="CP038231">
    <property type="protein sequence ID" value="QDH14136.1"/>
    <property type="molecule type" value="Genomic_DNA"/>
</dbReference>
<gene>
    <name evidence="3" type="ORF">E3E12_07990</name>
</gene>
<accession>A0A4Y6UCC1</accession>
<sequence length="225" mass="22966">MSNQTSAPASAAGAPGGSGSGPMPTFRRPWDGAGLLQGITRLVRDAFARQAPDLPCKVVAVYPGKDLASGTVDVEPMVHQQDALGQGVPHGVLHNVPYYRVAGGGSAIVIEPCVGDIGHVTLAGRDISNLKASRKAGPPASYRIRDMSDGIYVASIMALSPQHYIQATGQGWRIVTPGVVEVSAAQVKANCDIVTSGDVVASGVSLKGHTHGGVKAGPDSTGKPT</sequence>